<evidence type="ECO:0000313" key="3">
    <source>
        <dbReference type="Proteomes" id="UP001596103"/>
    </source>
</evidence>
<accession>A0ABW0JEF3</accession>
<proteinExistence type="predicted"/>
<name>A0ABW0JEF3_9BURK</name>
<evidence type="ECO:0000256" key="1">
    <source>
        <dbReference type="SAM" id="MobiDB-lite"/>
    </source>
</evidence>
<feature type="region of interest" description="Disordered" evidence="1">
    <location>
        <begin position="86"/>
        <end position="126"/>
    </location>
</feature>
<dbReference type="RefSeq" id="WP_377714884.1">
    <property type="nucleotide sequence ID" value="NZ_JBHSMP010000037.1"/>
</dbReference>
<reference evidence="3" key="1">
    <citation type="journal article" date="2019" name="Int. J. Syst. Evol. Microbiol.">
        <title>The Global Catalogue of Microorganisms (GCM) 10K type strain sequencing project: providing services to taxonomists for standard genome sequencing and annotation.</title>
        <authorList>
            <consortium name="The Broad Institute Genomics Platform"/>
            <consortium name="The Broad Institute Genome Sequencing Center for Infectious Disease"/>
            <person name="Wu L."/>
            <person name="Ma J."/>
        </authorList>
    </citation>
    <scope>NUCLEOTIDE SEQUENCE [LARGE SCALE GENOMIC DNA]</scope>
    <source>
        <strain evidence="3">CCUG 56042</strain>
    </source>
</reference>
<dbReference type="Proteomes" id="UP001596103">
    <property type="component" value="Unassembled WGS sequence"/>
</dbReference>
<keyword evidence="3" id="KW-1185">Reference proteome</keyword>
<comment type="caution">
    <text evidence="2">The sequence shown here is derived from an EMBL/GenBank/DDBJ whole genome shotgun (WGS) entry which is preliminary data.</text>
</comment>
<dbReference type="EMBL" id="JBHSMP010000037">
    <property type="protein sequence ID" value="MFC5431566.1"/>
    <property type="molecule type" value="Genomic_DNA"/>
</dbReference>
<organism evidence="2 3">
    <name type="scientific">Paraburkholderia denitrificans</name>
    <dbReference type="NCBI Taxonomy" id="694025"/>
    <lineage>
        <taxon>Bacteria</taxon>
        <taxon>Pseudomonadati</taxon>
        <taxon>Pseudomonadota</taxon>
        <taxon>Betaproteobacteria</taxon>
        <taxon>Burkholderiales</taxon>
        <taxon>Burkholderiaceae</taxon>
        <taxon>Paraburkholderia</taxon>
    </lineage>
</organism>
<sequence length="126" mass="13740">MAAKNRDIRNLAVPTMFNEQAALAALAHVKSAEDVKREQFQVCVKFVQMAREKDLSWDKIADAIFEHGGPKLTGIEVGKFFQENGRADPSARAARKATKRKPDSALKAALAPFSPPAQPKPQGARA</sequence>
<evidence type="ECO:0000313" key="2">
    <source>
        <dbReference type="EMBL" id="MFC5431566.1"/>
    </source>
</evidence>
<protein>
    <submittedName>
        <fullName evidence="2">Uncharacterized protein</fullName>
    </submittedName>
</protein>
<gene>
    <name evidence="2" type="ORF">ACFPTO_22570</name>
</gene>